<evidence type="ECO:0000256" key="2">
    <source>
        <dbReference type="ARBA" id="ARBA00022490"/>
    </source>
</evidence>
<dbReference type="GO" id="GO:0005739">
    <property type="term" value="C:mitochondrion"/>
    <property type="evidence" value="ECO:0007669"/>
    <property type="project" value="UniProtKB-SubCell"/>
</dbReference>
<comment type="catalytic activity">
    <reaction evidence="1 8">
        <text>Inactivates bleomycin B2 (a cytotoxic glycometallopeptide) by hydrolysis of a carboxyamide bond of beta-aminoalanine, but also shows general aminopeptidase activity. The specificity varies somewhat with source, but amino acid arylamides of Met, Leu and Ala are preferred.</text>
        <dbReference type="EC" id="3.4.22.40"/>
    </reaction>
</comment>
<evidence type="ECO:0000256" key="7">
    <source>
        <dbReference type="ARBA" id="ARBA00026080"/>
    </source>
</evidence>
<evidence type="ECO:0000256" key="8">
    <source>
        <dbReference type="PIRNR" id="PIRNR005700"/>
    </source>
</evidence>
<comment type="function">
    <text evidence="6">The normal physiological role of the enzyme is unknown, but it is not essential for the viability of yeast cells. Has aminopeptidase activity, shortening substrate peptides sequentially by 1 amino acid. Has bleomycin hydrolase activity, which can protect the cell from the toxic effects of bleomycin. Has homocysteine-thiolactonase activity, protecting the cell against homocysteine toxicity. Acts as a repressor in the GAL4 regulatory system, but this does not require either the peptidase or nucleic acid-binding activities.</text>
</comment>
<evidence type="ECO:0000256" key="6">
    <source>
        <dbReference type="ARBA" id="ARBA00025347"/>
    </source>
</evidence>
<dbReference type="FunFam" id="3.90.70.10:FF:000021">
    <property type="entry name" value="Bleomycin hydrolase"/>
    <property type="match status" value="1"/>
</dbReference>
<name>A0A6A5T0A2_9PLEO</name>
<dbReference type="SUPFAM" id="SSF54001">
    <property type="entry name" value="Cysteine proteinases"/>
    <property type="match status" value="1"/>
</dbReference>
<dbReference type="PANTHER" id="PTHR10363">
    <property type="entry name" value="BLEOMYCIN HYDROLASE"/>
    <property type="match status" value="1"/>
</dbReference>
<dbReference type="GO" id="GO:0009636">
    <property type="term" value="P:response to toxic substance"/>
    <property type="evidence" value="ECO:0007669"/>
    <property type="project" value="TreeGrafter"/>
</dbReference>
<dbReference type="AlphaFoldDB" id="A0A6A5T0A2"/>
<dbReference type="Proteomes" id="UP000800038">
    <property type="component" value="Unassembled WGS sequence"/>
</dbReference>
<keyword evidence="2 8" id="KW-0963">Cytoplasm</keyword>
<comment type="similarity">
    <text evidence="8">Belongs to the peptidase C1 family.</text>
</comment>
<dbReference type="Gene3D" id="3.90.70.10">
    <property type="entry name" value="Cysteine proteinases"/>
    <property type="match status" value="1"/>
</dbReference>
<keyword evidence="3 8" id="KW-0645">Protease</keyword>
<dbReference type="InterPro" id="IPR000169">
    <property type="entry name" value="Pept_cys_AS"/>
</dbReference>
<evidence type="ECO:0000256" key="5">
    <source>
        <dbReference type="ARBA" id="ARBA00022807"/>
    </source>
</evidence>
<keyword evidence="4 8" id="KW-0378">Hydrolase</keyword>
<proteinExistence type="inferred from homology"/>
<dbReference type="EMBL" id="ML976010">
    <property type="protein sequence ID" value="KAF1945352.1"/>
    <property type="molecule type" value="Genomic_DNA"/>
</dbReference>
<evidence type="ECO:0000256" key="3">
    <source>
        <dbReference type="ARBA" id="ARBA00022670"/>
    </source>
</evidence>
<dbReference type="CDD" id="cd00585">
    <property type="entry name" value="Peptidase_C1B"/>
    <property type="match status" value="1"/>
</dbReference>
<comment type="function">
    <text evidence="8">Has aminopeptidase activity, shortening substrate peptides sequentially by 1 amino acid. Has bleomycin hydrolase activity, which can protect the cell from the toxic effects of bleomycin. Has homocysteine-thiolactonase activity, protecting the cell against homocysteine toxicity.</text>
</comment>
<dbReference type="Pfam" id="PF03051">
    <property type="entry name" value="Peptidase_C1_2"/>
    <property type="match status" value="1"/>
</dbReference>
<evidence type="ECO:0000256" key="1">
    <source>
        <dbReference type="ARBA" id="ARBA00000423"/>
    </source>
</evidence>
<evidence type="ECO:0000256" key="4">
    <source>
        <dbReference type="ARBA" id="ARBA00022801"/>
    </source>
</evidence>
<dbReference type="PIRSF" id="PIRSF005700">
    <property type="entry name" value="PepC"/>
    <property type="match status" value="1"/>
</dbReference>
<dbReference type="GO" id="GO:0043418">
    <property type="term" value="P:homocysteine catabolic process"/>
    <property type="evidence" value="ECO:0007669"/>
    <property type="project" value="TreeGrafter"/>
</dbReference>
<dbReference type="GO" id="GO:0004197">
    <property type="term" value="F:cysteine-type endopeptidase activity"/>
    <property type="evidence" value="ECO:0007669"/>
    <property type="project" value="UniProtKB-EC"/>
</dbReference>
<reference evidence="10" key="1">
    <citation type="journal article" date="2020" name="Stud. Mycol.">
        <title>101 Dothideomycetes genomes: a test case for predicting lifestyles and emergence of pathogens.</title>
        <authorList>
            <person name="Haridas S."/>
            <person name="Albert R."/>
            <person name="Binder M."/>
            <person name="Bloem J."/>
            <person name="Labutti K."/>
            <person name="Salamov A."/>
            <person name="Andreopoulos B."/>
            <person name="Baker S."/>
            <person name="Barry K."/>
            <person name="Bills G."/>
            <person name="Bluhm B."/>
            <person name="Cannon C."/>
            <person name="Castanera R."/>
            <person name="Culley D."/>
            <person name="Daum C."/>
            <person name="Ezra D."/>
            <person name="Gonzalez J."/>
            <person name="Henrissat B."/>
            <person name="Kuo A."/>
            <person name="Liang C."/>
            <person name="Lipzen A."/>
            <person name="Lutzoni F."/>
            <person name="Magnuson J."/>
            <person name="Mondo S."/>
            <person name="Nolan M."/>
            <person name="Ohm R."/>
            <person name="Pangilinan J."/>
            <person name="Park H.-J."/>
            <person name="Ramirez L."/>
            <person name="Alfaro M."/>
            <person name="Sun H."/>
            <person name="Tritt A."/>
            <person name="Yoshinaga Y."/>
            <person name="Zwiers L.-H."/>
            <person name="Turgeon B."/>
            <person name="Goodwin S."/>
            <person name="Spatafora J."/>
            <person name="Crous P."/>
            <person name="Grigoriev I."/>
        </authorList>
    </citation>
    <scope>NUCLEOTIDE SEQUENCE</scope>
    <source>
        <strain evidence="10">CBS 161.51</strain>
    </source>
</reference>
<gene>
    <name evidence="10" type="ORF">EJ02DRAFT_396644</name>
</gene>
<organism evidence="10 11">
    <name type="scientific">Clathrospora elynae</name>
    <dbReference type="NCBI Taxonomy" id="706981"/>
    <lineage>
        <taxon>Eukaryota</taxon>
        <taxon>Fungi</taxon>
        <taxon>Dikarya</taxon>
        <taxon>Ascomycota</taxon>
        <taxon>Pezizomycotina</taxon>
        <taxon>Dothideomycetes</taxon>
        <taxon>Pleosporomycetidae</taxon>
        <taxon>Pleosporales</taxon>
        <taxon>Diademaceae</taxon>
        <taxon>Clathrospora</taxon>
    </lineage>
</organism>
<keyword evidence="5 8" id="KW-0788">Thiol protease</keyword>
<evidence type="ECO:0000256" key="9">
    <source>
        <dbReference type="PIRSR" id="PIRSR005700-1"/>
    </source>
</evidence>
<comment type="subunit">
    <text evidence="7">Homohexamer. Binds to nucleic acids. Binds single-stranded DNA and RNA with higher affinity than double-stranded DNA.</text>
</comment>
<keyword evidence="8" id="KW-0496">Mitochondrion</keyword>
<feature type="active site" evidence="9">
    <location>
        <position position="126"/>
    </location>
</feature>
<dbReference type="OrthoDB" id="2666448at2759"/>
<evidence type="ECO:0000313" key="10">
    <source>
        <dbReference type="EMBL" id="KAF1945352.1"/>
    </source>
</evidence>
<dbReference type="EC" id="3.4.22.40" evidence="8"/>
<keyword evidence="11" id="KW-1185">Reference proteome</keyword>
<dbReference type="InterPro" id="IPR038765">
    <property type="entry name" value="Papain-like_cys_pep_sf"/>
</dbReference>
<feature type="active site" evidence="9">
    <location>
        <position position="433"/>
    </location>
</feature>
<dbReference type="PANTHER" id="PTHR10363:SF2">
    <property type="entry name" value="BLEOMYCIN HYDROLASE"/>
    <property type="match status" value="1"/>
</dbReference>
<feature type="active site" evidence="9">
    <location>
        <position position="454"/>
    </location>
</feature>
<comment type="subcellular location">
    <subcellularLocation>
        <location evidence="8">Mitochondrion</location>
    </subcellularLocation>
    <subcellularLocation>
        <location evidence="8">Cytoplasm</location>
    </subcellularLocation>
</comment>
<accession>A0A6A5T0A2</accession>
<sequence>MGANQSRPSDATVNEKLIERLQALHMKDDRSMNEKDGFVVVDGESPPKYTSGTKYQHDVSTPSIAAWEKELMEDPKNRLALAALSSNPANAVLSSRSAAVSDTQNFNIKIPFEGSPITNQASSGRCWLFASTNVFRIAIMKKYKLSEFQLSQSYLFYWDKMEKANYFLENILDTKSEEIDSRLVQVLMASPVGDGGQWDMVANLVQKYGLVPQSLYPDSYNATNSSTMDRLITTKLREDAVRLRSIASSSASLEVIRATIAGEKEKMMREIHLILTLMLGPPPPSDKAFTWEYYDKDGTLCTVRTRPTAFAKELSDNRTMRALSGTDVHSLFSLVNDPRNPYNCLLSVKRLGNVWNGRPVTYVNVDMKTIKDACIAMLKRGMPVFFGSDVGKYSDSTKGIMDTDLFEYELGFNIKLGMTKAERLQTGESQMTHAMVLTAVHVVDGKAVRWRVENSWSDRVGDKGYFVMSDAWMDEFVYQAVVDPSVVSSTIRKVLEQKPKMLELWDPMGALA</sequence>
<dbReference type="GO" id="GO:0006508">
    <property type="term" value="P:proteolysis"/>
    <property type="evidence" value="ECO:0007669"/>
    <property type="project" value="UniProtKB-KW"/>
</dbReference>
<protein>
    <recommendedName>
        <fullName evidence="8">Cysteine proteinase 1, mitochondrial</fullName>
        <ecNumber evidence="8">3.4.22.40</ecNumber>
    </recommendedName>
</protein>
<dbReference type="InterPro" id="IPR004134">
    <property type="entry name" value="Peptidase_C1B"/>
</dbReference>
<evidence type="ECO:0000313" key="11">
    <source>
        <dbReference type="Proteomes" id="UP000800038"/>
    </source>
</evidence>
<dbReference type="PROSITE" id="PS00139">
    <property type="entry name" value="THIOL_PROTEASE_CYS"/>
    <property type="match status" value="1"/>
</dbReference>
<dbReference type="GO" id="GO:0070005">
    <property type="term" value="F:cysteine-type aminopeptidase activity"/>
    <property type="evidence" value="ECO:0007669"/>
    <property type="project" value="InterPro"/>
</dbReference>